<evidence type="ECO:0000313" key="4">
    <source>
        <dbReference type="EMBL" id="KMQ81417.1"/>
    </source>
</evidence>
<dbReference type="InterPro" id="IPR022257">
    <property type="entry name" value="PHM7_ext"/>
</dbReference>
<comment type="caution">
    <text evidence="4">The sequence shown here is derived from an EMBL/GenBank/DDBJ whole genome shotgun (WGS) entry which is preliminary data.</text>
</comment>
<dbReference type="STRING" id="67767.A0A0J7JT78"/>
<gene>
    <name evidence="4" type="ORF">RF55_26384</name>
</gene>
<evidence type="ECO:0000256" key="2">
    <source>
        <dbReference type="SAM" id="SignalP"/>
    </source>
</evidence>
<dbReference type="OrthoDB" id="5149322at2759"/>
<organism evidence="4 5">
    <name type="scientific">Lasius niger</name>
    <name type="common">Black garden ant</name>
    <dbReference type="NCBI Taxonomy" id="67767"/>
    <lineage>
        <taxon>Eukaryota</taxon>
        <taxon>Metazoa</taxon>
        <taxon>Ecdysozoa</taxon>
        <taxon>Arthropoda</taxon>
        <taxon>Hexapoda</taxon>
        <taxon>Insecta</taxon>
        <taxon>Pterygota</taxon>
        <taxon>Neoptera</taxon>
        <taxon>Endopterygota</taxon>
        <taxon>Hymenoptera</taxon>
        <taxon>Apocrita</taxon>
        <taxon>Aculeata</taxon>
        <taxon>Formicoidea</taxon>
        <taxon>Formicidae</taxon>
        <taxon>Formicinae</taxon>
        <taxon>Lasius</taxon>
        <taxon>Lasius</taxon>
    </lineage>
</organism>
<reference evidence="4 5" key="1">
    <citation type="submission" date="2015-04" db="EMBL/GenBank/DDBJ databases">
        <title>Lasius niger genome sequencing.</title>
        <authorList>
            <person name="Konorov E.A."/>
            <person name="Nikitin M.A."/>
            <person name="Kirill M.V."/>
            <person name="Chang P."/>
        </authorList>
    </citation>
    <scope>NUCLEOTIDE SEQUENCE [LARGE SCALE GENOMIC DNA]</scope>
    <source>
        <tissue evidence="4">Whole</tissue>
    </source>
</reference>
<name>A0A0J7JT78_LASNI</name>
<proteinExistence type="predicted"/>
<accession>A0A0J7JT78</accession>
<feature type="compositionally biased region" description="Polar residues" evidence="1">
    <location>
        <begin position="54"/>
        <end position="64"/>
    </location>
</feature>
<sequence>MAIFLVFSILFHLTMSKCLDPLLYGLPRSVQAQELAIQAGEGGEETGLATTKGSHGSSNGTNGKSAGLKQALSGGSVQKPGNVLARFLMPWKHADYATLRKLVPSDDDMDFENQYTEQVEAMAYLPPSVSSATPTLWIPRDPAGVSRQEVALTSKVVPITDEGA</sequence>
<dbReference type="Pfam" id="PF12621">
    <property type="entry name" value="PHM7_ext"/>
    <property type="match status" value="1"/>
</dbReference>
<keyword evidence="2" id="KW-0732">Signal</keyword>
<dbReference type="Proteomes" id="UP000036403">
    <property type="component" value="Unassembled WGS sequence"/>
</dbReference>
<dbReference type="PaxDb" id="67767-A0A0J7JT78"/>
<feature type="signal peptide" evidence="2">
    <location>
        <begin position="1"/>
        <end position="16"/>
    </location>
</feature>
<evidence type="ECO:0000259" key="3">
    <source>
        <dbReference type="Pfam" id="PF12621"/>
    </source>
</evidence>
<dbReference type="AlphaFoldDB" id="A0A0J7JT78"/>
<evidence type="ECO:0000313" key="5">
    <source>
        <dbReference type="Proteomes" id="UP000036403"/>
    </source>
</evidence>
<keyword evidence="5" id="KW-1185">Reference proteome</keyword>
<feature type="chain" id="PRO_5005289991" description="10TM putative phosphate transporter extracellular tail domain-containing protein" evidence="2">
    <location>
        <begin position="17"/>
        <end position="164"/>
    </location>
</feature>
<protein>
    <recommendedName>
        <fullName evidence="3">10TM putative phosphate transporter extracellular tail domain-containing protein</fullName>
    </recommendedName>
</protein>
<dbReference type="EMBL" id="LBMM01035659">
    <property type="protein sequence ID" value="KMQ81417.1"/>
    <property type="molecule type" value="Genomic_DNA"/>
</dbReference>
<feature type="region of interest" description="Disordered" evidence="1">
    <location>
        <begin position="41"/>
        <end position="75"/>
    </location>
</feature>
<evidence type="ECO:0000256" key="1">
    <source>
        <dbReference type="SAM" id="MobiDB-lite"/>
    </source>
</evidence>
<feature type="non-terminal residue" evidence="4">
    <location>
        <position position="164"/>
    </location>
</feature>
<feature type="domain" description="10TM putative phosphate transporter extracellular tail" evidence="3">
    <location>
        <begin position="87"/>
        <end position="164"/>
    </location>
</feature>